<dbReference type="OrthoDB" id="5376140at2759"/>
<dbReference type="EMBL" id="KN818222">
    <property type="protein sequence ID" value="KIL71418.1"/>
    <property type="molecule type" value="Genomic_DNA"/>
</dbReference>
<evidence type="ECO:0000256" key="11">
    <source>
        <dbReference type="SAM" id="MobiDB-lite"/>
    </source>
</evidence>
<organism evidence="13 14">
    <name type="scientific">Amanita muscaria (strain Koide BX008)</name>
    <dbReference type="NCBI Taxonomy" id="946122"/>
    <lineage>
        <taxon>Eukaryota</taxon>
        <taxon>Fungi</taxon>
        <taxon>Dikarya</taxon>
        <taxon>Basidiomycota</taxon>
        <taxon>Agaricomycotina</taxon>
        <taxon>Agaricomycetes</taxon>
        <taxon>Agaricomycetidae</taxon>
        <taxon>Agaricales</taxon>
        <taxon>Pluteineae</taxon>
        <taxon>Amanitaceae</taxon>
        <taxon>Amanita</taxon>
    </lineage>
</organism>
<evidence type="ECO:0000256" key="1">
    <source>
        <dbReference type="ARBA" id="ARBA00004123"/>
    </source>
</evidence>
<dbReference type="GO" id="GO:0032259">
    <property type="term" value="P:methylation"/>
    <property type="evidence" value="ECO:0007669"/>
    <property type="project" value="UniProtKB-KW"/>
</dbReference>
<evidence type="ECO:0000256" key="8">
    <source>
        <dbReference type="ARBA" id="ARBA00023242"/>
    </source>
</evidence>
<name>A0A0C2XQD5_AMAMK</name>
<dbReference type="Proteomes" id="UP000054549">
    <property type="component" value="Unassembled WGS sequence"/>
</dbReference>
<dbReference type="InterPro" id="IPR043151">
    <property type="entry name" value="BAH_sf"/>
</dbReference>
<dbReference type="SMART" id="SM00439">
    <property type="entry name" value="BAH"/>
    <property type="match status" value="1"/>
</dbReference>
<feature type="region of interest" description="Disordered" evidence="11">
    <location>
        <begin position="1"/>
        <end position="52"/>
    </location>
</feature>
<evidence type="ECO:0000256" key="5">
    <source>
        <dbReference type="ARBA" id="ARBA00022691"/>
    </source>
</evidence>
<dbReference type="PROSITE" id="PS51038">
    <property type="entry name" value="BAH"/>
    <property type="match status" value="1"/>
</dbReference>
<dbReference type="InterPro" id="IPR050390">
    <property type="entry name" value="C5-Methyltransferase"/>
</dbReference>
<evidence type="ECO:0000256" key="3">
    <source>
        <dbReference type="ARBA" id="ARBA00022603"/>
    </source>
</evidence>
<dbReference type="GO" id="GO:0003677">
    <property type="term" value="F:DNA binding"/>
    <property type="evidence" value="ECO:0007669"/>
    <property type="project" value="UniProtKB-KW"/>
</dbReference>
<dbReference type="PRINTS" id="PR00105">
    <property type="entry name" value="C5METTRFRASE"/>
</dbReference>
<evidence type="ECO:0000259" key="12">
    <source>
        <dbReference type="PROSITE" id="PS51038"/>
    </source>
</evidence>
<dbReference type="InterPro" id="IPR001025">
    <property type="entry name" value="BAH_dom"/>
</dbReference>
<dbReference type="InterPro" id="IPR029063">
    <property type="entry name" value="SAM-dependent_MTases_sf"/>
</dbReference>
<sequence length="1205" mass="138100">MPRRPSAFEVSFPDEKPTAQPLPTSTGTKKRHIRSVSDTGTRERPRKQRQLPSVSYYVSEPKKWVEETADLVIPGEILDDLEVEERPIRVITDYVIFDPLHRNEMVSLSSIEEDDGVDRHFEGVGWVSPHFLDEDEGQEDEEDDEDRVYVKLGAILRYTVDYTKENEDFYIETQYAWYILRKPAQAYEDTYRFFYTPRRVAQLVISSALRKSTYNNFLDRYQKMVDIFGRTCQEDDLWDAAIEINRVLEEVANLSTLKSDPLIRKILRRAPSTDAHQPRARGGRSRALSLAPPVLQSMSDVDFLKAENQFATHVTPRISELIKPYVTEDMCVIGPRPPPIDKDRAEDQKRQKHRKLRTFINTALSKRRNVDWQKEDQFSPGSDYVRAVTIDNCRFHVGDYVIVSKTDSSMAQVQVAESEPPADARISDYFWFSRILYFVPSPSQRGKEPYAHVQWLEHGEQIFLQEVAHPQELFLNDLCGNIPIRTIIGKVVVHERPEKAPGIIHEYFYRFKHDKQSSSILSIDFQHSQMVANATPPENCPNCALTEEHDRAAEPKLLRAGGVVIGLALGGHTFHKYDFVLFKAKQGPAHIGQIKTCGIDTVTVKQVGRINLLENVLSENIRRDERHIYLTDDEESIEHADLIQTIHVLHMQDLTDNDLTLEEWLEESPLHFYVKFRFPSMVVESWSDRKLLNRETMRICATCRTEKLEQSRLLKNFLSNNAGRRMAVLDLFGGVGAFSLGLKEGFPRLQITHTVEISPSPAQTFQRNSPGTVVYNQCANGMLNLAVRKHRGLETPVLKQLRDSTVPVPDPPKPGEIQVITAGFPCQTHSGLNMFKQANDPKSNLIFNALSYVDHYRPDFVYFENVQGFLSYALGTTQASKHRLEGGLKMGGLKLVVRALVDLRYQVRFCLLQAGHYGTPQGRIRFFLIAAREGMPLPELPQPTHEFPQNRGLEIKLTNGETIAPIKTGIGCSLHPFVTIDDAISDLPRFDWEHPRPHSLSPEKQREMRERARDIPAIDCCDRNGWFCGYQGANAPYHHDPKTRYQAQARRRVSRDLQHYTRCLIAKKVERVVSIPLQPNADYRSLPHHLTEWQLVNPLSHVARYNKTGPYGRLDGKGYFPTIVTNVDPTAKQSRVLHPHCRRMVSVRELARAQGFPDDFIFKAYDKRVVTLHRQIGNAVPFPIAAALGRELRDAMFKQWLEERG</sequence>
<dbReference type="PANTHER" id="PTHR10629">
    <property type="entry name" value="CYTOSINE-SPECIFIC METHYLTRANSFERASE"/>
    <property type="match status" value="1"/>
</dbReference>
<dbReference type="Gene3D" id="2.30.30.490">
    <property type="match status" value="2"/>
</dbReference>
<evidence type="ECO:0000256" key="10">
    <source>
        <dbReference type="RuleBase" id="RU000416"/>
    </source>
</evidence>
<dbReference type="NCBIfam" id="TIGR00675">
    <property type="entry name" value="dcm"/>
    <property type="match status" value="1"/>
</dbReference>
<dbReference type="GO" id="GO:0003682">
    <property type="term" value="F:chromatin binding"/>
    <property type="evidence" value="ECO:0007669"/>
    <property type="project" value="InterPro"/>
</dbReference>
<comment type="similarity">
    <text evidence="9 10">Belongs to the class I-like SAM-binding methyltransferase superfamily. C5-methyltransferase family.</text>
</comment>
<proteinExistence type="inferred from homology"/>
<keyword evidence="7" id="KW-0238">DNA-binding</keyword>
<reference evidence="13 14" key="1">
    <citation type="submission" date="2014-04" db="EMBL/GenBank/DDBJ databases">
        <title>Evolutionary Origins and Diversification of the Mycorrhizal Mutualists.</title>
        <authorList>
            <consortium name="DOE Joint Genome Institute"/>
            <consortium name="Mycorrhizal Genomics Consortium"/>
            <person name="Kohler A."/>
            <person name="Kuo A."/>
            <person name="Nagy L.G."/>
            <person name="Floudas D."/>
            <person name="Copeland A."/>
            <person name="Barry K.W."/>
            <person name="Cichocki N."/>
            <person name="Veneault-Fourrey C."/>
            <person name="LaButti K."/>
            <person name="Lindquist E.A."/>
            <person name="Lipzen A."/>
            <person name="Lundell T."/>
            <person name="Morin E."/>
            <person name="Murat C."/>
            <person name="Riley R."/>
            <person name="Ohm R."/>
            <person name="Sun H."/>
            <person name="Tunlid A."/>
            <person name="Henrissat B."/>
            <person name="Grigoriev I.V."/>
            <person name="Hibbett D.S."/>
            <person name="Martin F."/>
        </authorList>
    </citation>
    <scope>NUCLEOTIDE SEQUENCE [LARGE SCALE GENOMIC DNA]</scope>
    <source>
        <strain evidence="13 14">Koide BX008</strain>
    </source>
</reference>
<accession>A0A0C2XQD5</accession>
<evidence type="ECO:0000313" key="14">
    <source>
        <dbReference type="Proteomes" id="UP000054549"/>
    </source>
</evidence>
<keyword evidence="8" id="KW-0539">Nucleus</keyword>
<dbReference type="EC" id="2.1.1.37" evidence="2"/>
<evidence type="ECO:0000256" key="4">
    <source>
        <dbReference type="ARBA" id="ARBA00022679"/>
    </source>
</evidence>
<dbReference type="GO" id="GO:0003886">
    <property type="term" value="F:DNA (cytosine-5-)-methyltransferase activity"/>
    <property type="evidence" value="ECO:0007669"/>
    <property type="project" value="UniProtKB-EC"/>
</dbReference>
<evidence type="ECO:0000256" key="6">
    <source>
        <dbReference type="ARBA" id="ARBA00022737"/>
    </source>
</evidence>
<protein>
    <recommendedName>
        <fullName evidence="2">DNA (cytosine-5-)-methyltransferase</fullName>
        <ecNumber evidence="2">2.1.1.37</ecNumber>
    </recommendedName>
</protein>
<feature type="active site" evidence="9">
    <location>
        <position position="826"/>
    </location>
</feature>
<dbReference type="PANTHER" id="PTHR10629:SF52">
    <property type="entry name" value="DNA (CYTOSINE-5)-METHYLTRANSFERASE 1"/>
    <property type="match status" value="1"/>
</dbReference>
<dbReference type="Gene3D" id="3.40.50.150">
    <property type="entry name" value="Vaccinia Virus protein VP39"/>
    <property type="match status" value="1"/>
</dbReference>
<dbReference type="Pfam" id="PF00145">
    <property type="entry name" value="DNA_methylase"/>
    <property type="match status" value="1"/>
</dbReference>
<keyword evidence="4 9" id="KW-0808">Transferase</keyword>
<dbReference type="PROSITE" id="PS51679">
    <property type="entry name" value="SAM_MT_C5"/>
    <property type="match status" value="1"/>
</dbReference>
<evidence type="ECO:0000256" key="9">
    <source>
        <dbReference type="PROSITE-ProRule" id="PRU01016"/>
    </source>
</evidence>
<dbReference type="InterPro" id="IPR001525">
    <property type="entry name" value="C5_MeTfrase"/>
</dbReference>
<feature type="domain" description="BAH" evidence="12">
    <location>
        <begin position="393"/>
        <end position="536"/>
    </location>
</feature>
<dbReference type="GO" id="GO:0044027">
    <property type="term" value="P:negative regulation of gene expression via chromosomal CpG island methylation"/>
    <property type="evidence" value="ECO:0007669"/>
    <property type="project" value="TreeGrafter"/>
</dbReference>
<dbReference type="HOGENOM" id="CLU_008262_0_0_1"/>
<dbReference type="SUPFAM" id="SSF53335">
    <property type="entry name" value="S-adenosyl-L-methionine-dependent methyltransferases"/>
    <property type="match status" value="1"/>
</dbReference>
<dbReference type="Gene3D" id="3.90.120.10">
    <property type="entry name" value="DNA Methylase, subunit A, domain 2"/>
    <property type="match status" value="1"/>
</dbReference>
<dbReference type="AlphaFoldDB" id="A0A0C2XQD5"/>
<dbReference type="Pfam" id="PF12047">
    <property type="entry name" value="DNMT1-RFD"/>
    <property type="match status" value="1"/>
</dbReference>
<dbReference type="STRING" id="946122.A0A0C2XQD5"/>
<dbReference type="InterPro" id="IPR022702">
    <property type="entry name" value="Cytosine_MeTrfase1_RFD"/>
</dbReference>
<dbReference type="InParanoid" id="A0A0C2XQD5"/>
<comment type="subcellular location">
    <subcellularLocation>
        <location evidence="1">Nucleus</location>
    </subcellularLocation>
</comment>
<keyword evidence="14" id="KW-1185">Reference proteome</keyword>
<keyword evidence="6" id="KW-0677">Repeat</keyword>
<evidence type="ECO:0000256" key="7">
    <source>
        <dbReference type="ARBA" id="ARBA00023125"/>
    </source>
</evidence>
<keyword evidence="5 9" id="KW-0949">S-adenosyl-L-methionine</keyword>
<dbReference type="GO" id="GO:0005634">
    <property type="term" value="C:nucleus"/>
    <property type="evidence" value="ECO:0007669"/>
    <property type="project" value="UniProtKB-SubCell"/>
</dbReference>
<evidence type="ECO:0000313" key="13">
    <source>
        <dbReference type="EMBL" id="KIL71418.1"/>
    </source>
</evidence>
<keyword evidence="3 9" id="KW-0489">Methyltransferase</keyword>
<evidence type="ECO:0000256" key="2">
    <source>
        <dbReference type="ARBA" id="ARBA00011975"/>
    </source>
</evidence>
<gene>
    <name evidence="13" type="ORF">M378DRAFT_6160</name>
</gene>